<proteinExistence type="predicted"/>
<organism evidence="1 2">
    <name type="scientific">Ornithinibacillus hominis</name>
    <dbReference type="NCBI Taxonomy" id="2763055"/>
    <lineage>
        <taxon>Bacteria</taxon>
        <taxon>Bacillati</taxon>
        <taxon>Bacillota</taxon>
        <taxon>Bacilli</taxon>
        <taxon>Bacillales</taxon>
        <taxon>Bacillaceae</taxon>
        <taxon>Ornithinibacillus</taxon>
    </lineage>
</organism>
<evidence type="ECO:0000313" key="2">
    <source>
        <dbReference type="Proteomes" id="UP000637359"/>
    </source>
</evidence>
<gene>
    <name evidence="1" type="ORF">H8S33_06000</name>
</gene>
<name>A0A923RH50_9BACI</name>
<dbReference type="Pfam" id="PF14106">
    <property type="entry name" value="DUF4279"/>
    <property type="match status" value="1"/>
</dbReference>
<accession>A0A923RH50</accession>
<sequence length="151" mass="17560">MFKDTSIEIYFSLSGTEPEWDFPLSIVTERLGINPTETIKLGEWVNINNPKIKRQHTFTEWVYSTGIVETYDFEKLMKEVVHVFKDKVDIINELIREFQIEPKLKAVVYVEEGLSPGYVLELEVMQFALNIGAEIEIDDYISGFVEDTDEE</sequence>
<dbReference type="AlphaFoldDB" id="A0A923RH50"/>
<evidence type="ECO:0000313" key="1">
    <source>
        <dbReference type="EMBL" id="MBC5636380.1"/>
    </source>
</evidence>
<comment type="caution">
    <text evidence="1">The sequence shown here is derived from an EMBL/GenBank/DDBJ whole genome shotgun (WGS) entry which is preliminary data.</text>
</comment>
<protein>
    <submittedName>
        <fullName evidence="1">DUF4279 domain-containing protein</fullName>
    </submittedName>
</protein>
<dbReference type="EMBL" id="JACOOL010000003">
    <property type="protein sequence ID" value="MBC5636380.1"/>
    <property type="molecule type" value="Genomic_DNA"/>
</dbReference>
<keyword evidence="2" id="KW-1185">Reference proteome</keyword>
<dbReference type="Proteomes" id="UP000637359">
    <property type="component" value="Unassembled WGS sequence"/>
</dbReference>
<reference evidence="1" key="1">
    <citation type="submission" date="2020-08" db="EMBL/GenBank/DDBJ databases">
        <title>Genome public.</title>
        <authorList>
            <person name="Liu C."/>
            <person name="Sun Q."/>
        </authorList>
    </citation>
    <scope>NUCLEOTIDE SEQUENCE</scope>
    <source>
        <strain evidence="1">BX22</strain>
    </source>
</reference>
<dbReference type="RefSeq" id="WP_186869088.1">
    <property type="nucleotide sequence ID" value="NZ_JACOOL010000003.1"/>
</dbReference>
<dbReference type="InterPro" id="IPR025459">
    <property type="entry name" value="DUF4279"/>
</dbReference>